<accession>A0A4D7BM83</accession>
<evidence type="ECO:0000313" key="2">
    <source>
        <dbReference type="EMBL" id="QCI68847.1"/>
    </source>
</evidence>
<gene>
    <name evidence="2" type="ORF">E8M01_34225</name>
</gene>
<dbReference type="RefSeq" id="WP_136964262.1">
    <property type="nucleotide sequence ID" value="NZ_CP039690.1"/>
</dbReference>
<sequence>MTNRSVERLPPSLAIFHEDNAQKALSGELALLRRGWLDIWEFQRLHHDTWLETLGSSRALSAVRSIFPDAVRPSAETFPDWRALTVLPKLPAALAVNRLAAGAMLAYRFETDGKIGELVSRQKWAAIEEGTLVAADKLFTRNRIPAEGGEVNFMVASEKIASEIIGHGVWVTSPLEAVCADLPLPADFLWDCTLKDAYRRLVLSDLDLVSAIVGAEVMNNGGLRQWGGEIFGTDDFDAPVRFGGPAADLLRLLRAPTRRPPDLSVPLGERECIDFLKSFVGSTNEYDSGDAWIEIFANRHSMFFRCLGAGKLRSHGRASGATSGIGIDKAIWEEERATFDLVTGDLSTGDGLTWRSITVQRGNEPSTGEMGTVAPPYANSAAPSAGKRLNQHDRMVAILENYYRDDPLDRKGPEKIRDMLGPRGRNDPDFVAMSPVDSVIDEALSAHRDRIDPNRKTRRGDL</sequence>
<reference evidence="2 3" key="1">
    <citation type="submission" date="2019-04" db="EMBL/GenBank/DDBJ databases">
        <title>Phreatobacter aquaticus sp. nov.</title>
        <authorList>
            <person name="Choi A."/>
        </authorList>
    </citation>
    <scope>NUCLEOTIDE SEQUENCE [LARGE SCALE GENOMIC DNA]</scope>
    <source>
        <strain evidence="2 3">KCTC 52518</strain>
    </source>
</reference>
<organism evidence="2 3">
    <name type="scientific">Phreatobacter stygius</name>
    <dbReference type="NCBI Taxonomy" id="1940610"/>
    <lineage>
        <taxon>Bacteria</taxon>
        <taxon>Pseudomonadati</taxon>
        <taxon>Pseudomonadota</taxon>
        <taxon>Alphaproteobacteria</taxon>
        <taxon>Hyphomicrobiales</taxon>
        <taxon>Phreatobacteraceae</taxon>
        <taxon>Phreatobacter</taxon>
    </lineage>
</organism>
<name>A0A4D7BM83_9HYPH</name>
<dbReference type="EMBL" id="CP039690">
    <property type="protein sequence ID" value="QCI68847.1"/>
    <property type="molecule type" value="Genomic_DNA"/>
</dbReference>
<dbReference type="Proteomes" id="UP000298781">
    <property type="component" value="Chromosome"/>
</dbReference>
<keyword evidence="3" id="KW-1185">Reference proteome</keyword>
<feature type="compositionally biased region" description="Basic and acidic residues" evidence="1">
    <location>
        <begin position="408"/>
        <end position="428"/>
    </location>
</feature>
<proteinExistence type="predicted"/>
<evidence type="ECO:0000256" key="1">
    <source>
        <dbReference type="SAM" id="MobiDB-lite"/>
    </source>
</evidence>
<dbReference type="AlphaFoldDB" id="A0A4D7BM83"/>
<protein>
    <submittedName>
        <fullName evidence="2">Uncharacterized protein</fullName>
    </submittedName>
</protein>
<feature type="region of interest" description="Disordered" evidence="1">
    <location>
        <begin position="408"/>
        <end position="434"/>
    </location>
</feature>
<evidence type="ECO:0000313" key="3">
    <source>
        <dbReference type="Proteomes" id="UP000298781"/>
    </source>
</evidence>
<dbReference type="KEGG" id="pstg:E8M01_34225"/>